<dbReference type="AlphaFoldDB" id="A0A940DQR6"/>
<organism evidence="1 2">
    <name type="scientific">Candidatus Cryptobacteroides avicola</name>
    <dbReference type="NCBI Taxonomy" id="2840757"/>
    <lineage>
        <taxon>Bacteria</taxon>
        <taxon>Pseudomonadati</taxon>
        <taxon>Bacteroidota</taxon>
        <taxon>Bacteroidia</taxon>
        <taxon>Bacteroidales</taxon>
        <taxon>Candidatus Cryptobacteroides</taxon>
    </lineage>
</organism>
<dbReference type="Proteomes" id="UP000725002">
    <property type="component" value="Unassembled WGS sequence"/>
</dbReference>
<reference evidence="1" key="2">
    <citation type="journal article" date="2021" name="PeerJ">
        <title>Extensive microbial diversity within the chicken gut microbiome revealed by metagenomics and culture.</title>
        <authorList>
            <person name="Gilroy R."/>
            <person name="Ravi A."/>
            <person name="Getino M."/>
            <person name="Pursley I."/>
            <person name="Horton D.L."/>
            <person name="Alikhan N.F."/>
            <person name="Baker D."/>
            <person name="Gharbi K."/>
            <person name="Hall N."/>
            <person name="Watson M."/>
            <person name="Adriaenssens E.M."/>
            <person name="Foster-Nyarko E."/>
            <person name="Jarju S."/>
            <person name="Secka A."/>
            <person name="Antonio M."/>
            <person name="Oren A."/>
            <person name="Chaudhuri R.R."/>
            <person name="La Ragione R."/>
            <person name="Hildebrand F."/>
            <person name="Pallen M.J."/>
        </authorList>
    </citation>
    <scope>NUCLEOTIDE SEQUENCE</scope>
    <source>
        <strain evidence="1">G3-8215</strain>
    </source>
</reference>
<protein>
    <submittedName>
        <fullName evidence="1">Uncharacterized protein</fullName>
    </submittedName>
</protein>
<comment type="caution">
    <text evidence="1">The sequence shown here is derived from an EMBL/GenBank/DDBJ whole genome shotgun (WGS) entry which is preliminary data.</text>
</comment>
<evidence type="ECO:0000313" key="2">
    <source>
        <dbReference type="Proteomes" id="UP000725002"/>
    </source>
</evidence>
<evidence type="ECO:0000313" key="1">
    <source>
        <dbReference type="EMBL" id="MBO8482942.1"/>
    </source>
</evidence>
<dbReference type="EMBL" id="JADILV010000015">
    <property type="protein sequence ID" value="MBO8482942.1"/>
    <property type="molecule type" value="Genomic_DNA"/>
</dbReference>
<name>A0A940DQR6_9BACT</name>
<reference evidence="1" key="1">
    <citation type="submission" date="2020-10" db="EMBL/GenBank/DDBJ databases">
        <authorList>
            <person name="Gilroy R."/>
        </authorList>
    </citation>
    <scope>NUCLEOTIDE SEQUENCE</scope>
    <source>
        <strain evidence="1">G3-8215</strain>
    </source>
</reference>
<proteinExistence type="predicted"/>
<accession>A0A940DQR6</accession>
<sequence>MTGQDINNYRLTSLEEPTDEMLSTIMKEVCDDATRKNEEASARFFGNLKIMVERKQYEWKDRIDEAVNE</sequence>
<gene>
    <name evidence="1" type="ORF">IAB75_02325</name>
</gene>